<evidence type="ECO:0000256" key="2">
    <source>
        <dbReference type="SAM" id="Phobius"/>
    </source>
</evidence>
<keyword evidence="5" id="KW-1185">Reference proteome</keyword>
<name>A0ABX7XCG1_9FLAO</name>
<evidence type="ECO:0000313" key="5">
    <source>
        <dbReference type="Proteomes" id="UP000672011"/>
    </source>
</evidence>
<feature type="chain" id="PRO_5046484443" description="Lipoprotein" evidence="3">
    <location>
        <begin position="22"/>
        <end position="174"/>
    </location>
</feature>
<dbReference type="PROSITE" id="PS51257">
    <property type="entry name" value="PROKAR_LIPOPROTEIN"/>
    <property type="match status" value="1"/>
</dbReference>
<protein>
    <recommendedName>
        <fullName evidence="6">Lipoprotein</fullName>
    </recommendedName>
</protein>
<evidence type="ECO:0008006" key="6">
    <source>
        <dbReference type="Google" id="ProtNLM"/>
    </source>
</evidence>
<keyword evidence="2" id="KW-0812">Transmembrane</keyword>
<reference evidence="4 5" key="1">
    <citation type="journal article" date="2021" name="Int. J. Syst. Evol. Microbiol.">
        <title>Faecalibacter bovis sp. nov., isolated from cow faeces.</title>
        <authorList>
            <person name="Li F."/>
            <person name="Zhao W."/>
            <person name="Hong Q."/>
            <person name="Shao Q."/>
            <person name="Song J."/>
            <person name="Yang S."/>
        </authorList>
    </citation>
    <scope>NUCLEOTIDE SEQUENCE [LARGE SCALE GENOMIC DNA]</scope>
    <source>
        <strain evidence="4 5">ZY171143</strain>
    </source>
</reference>
<organism evidence="4 5">
    <name type="scientific">Faecalibacter bovis</name>
    <dbReference type="NCBI Taxonomy" id="2898187"/>
    <lineage>
        <taxon>Bacteria</taxon>
        <taxon>Pseudomonadati</taxon>
        <taxon>Bacteroidota</taxon>
        <taxon>Flavobacteriia</taxon>
        <taxon>Flavobacteriales</taxon>
        <taxon>Weeksellaceae</taxon>
        <taxon>Faecalibacter</taxon>
    </lineage>
</organism>
<dbReference type="Proteomes" id="UP000672011">
    <property type="component" value="Chromosome"/>
</dbReference>
<gene>
    <name evidence="4" type="ORF">J9309_12510</name>
</gene>
<keyword evidence="2" id="KW-1133">Transmembrane helix</keyword>
<feature type="compositionally biased region" description="Polar residues" evidence="1">
    <location>
        <begin position="28"/>
        <end position="49"/>
    </location>
</feature>
<dbReference type="RefSeq" id="WP_230476218.1">
    <property type="nucleotide sequence ID" value="NZ_CP072842.1"/>
</dbReference>
<keyword evidence="3" id="KW-0732">Signal</keyword>
<reference evidence="5" key="2">
    <citation type="submission" date="2021-04" db="EMBL/GenBank/DDBJ databases">
        <title>Taxonomy of Flavobacteriaceae bacterium ZY171143.</title>
        <authorList>
            <person name="Li F."/>
        </authorList>
    </citation>
    <scope>NUCLEOTIDE SEQUENCE [LARGE SCALE GENOMIC DNA]</scope>
    <source>
        <strain evidence="5">ZY171143</strain>
    </source>
</reference>
<evidence type="ECO:0000313" key="4">
    <source>
        <dbReference type="EMBL" id="QTV05575.1"/>
    </source>
</evidence>
<proteinExistence type="predicted"/>
<evidence type="ECO:0000256" key="1">
    <source>
        <dbReference type="SAM" id="MobiDB-lite"/>
    </source>
</evidence>
<evidence type="ECO:0000256" key="3">
    <source>
        <dbReference type="SAM" id="SignalP"/>
    </source>
</evidence>
<sequence length="174" mass="19363">MKKYTLLLVSSLVLCSCYSYKVYEPETDSQAVEKSNNSPLSLRETSVRTAKQAKESSDPNQDMLNEGKVGASTKIANLKNTESNSTGEISVKSIIKEKGYYQAEVFDKTYKMEAVKWLGDTLVAHVKGQPKKELKFHEKDIQNLKVRQFSKGRSDALTVAAYATVGIGVFLLLK</sequence>
<dbReference type="EMBL" id="CP072842">
    <property type="protein sequence ID" value="QTV05575.1"/>
    <property type="molecule type" value="Genomic_DNA"/>
</dbReference>
<feature type="transmembrane region" description="Helical" evidence="2">
    <location>
        <begin position="156"/>
        <end position="173"/>
    </location>
</feature>
<feature type="signal peptide" evidence="3">
    <location>
        <begin position="1"/>
        <end position="21"/>
    </location>
</feature>
<feature type="region of interest" description="Disordered" evidence="1">
    <location>
        <begin position="28"/>
        <end position="66"/>
    </location>
</feature>
<accession>A0ABX7XCG1</accession>
<keyword evidence="2" id="KW-0472">Membrane</keyword>